<feature type="domain" description="VOC" evidence="1">
    <location>
        <begin position="3"/>
        <end position="127"/>
    </location>
</feature>
<protein>
    <submittedName>
        <fullName evidence="2">Glyoxalase/bleomycin resistance protein/dioxygenase</fullName>
    </submittedName>
</protein>
<evidence type="ECO:0000313" key="3">
    <source>
        <dbReference type="Proteomes" id="UP000005019"/>
    </source>
</evidence>
<keyword evidence="2" id="KW-0560">Oxidoreductase</keyword>
<dbReference type="Proteomes" id="UP000005019">
    <property type="component" value="Unassembled WGS sequence"/>
</dbReference>
<dbReference type="SUPFAM" id="SSF54593">
    <property type="entry name" value="Glyoxalase/Bleomycin resistance protein/Dihydroxybiphenyl dioxygenase"/>
    <property type="match status" value="1"/>
</dbReference>
<dbReference type="GO" id="GO:0051213">
    <property type="term" value="F:dioxygenase activity"/>
    <property type="evidence" value="ECO:0007669"/>
    <property type="project" value="UniProtKB-KW"/>
</dbReference>
<dbReference type="STRING" id="1000565.METUNv1_00108"/>
<dbReference type="InterPro" id="IPR004360">
    <property type="entry name" value="Glyas_Fos-R_dOase_dom"/>
</dbReference>
<dbReference type="PANTHER" id="PTHR36503:SF2">
    <property type="entry name" value="BLR2408 PROTEIN"/>
    <property type="match status" value="1"/>
</dbReference>
<comment type="caution">
    <text evidence="2">The sequence shown here is derived from an EMBL/GenBank/DDBJ whole genome shotgun (WGS) entry which is preliminary data.</text>
</comment>
<dbReference type="Pfam" id="PF00903">
    <property type="entry name" value="Glyoxalase"/>
    <property type="match status" value="1"/>
</dbReference>
<keyword evidence="2" id="KW-0223">Dioxygenase</keyword>
<reference evidence="2 3" key="1">
    <citation type="journal article" date="2011" name="J. Bacteriol.">
        <title>Genome sequence of Methyloversatilis universalis FAM5T, a methylotrophic representative of the order Rhodocyclales.</title>
        <authorList>
            <person name="Kittichotirat W."/>
            <person name="Good N.M."/>
            <person name="Hall R."/>
            <person name="Bringel F."/>
            <person name="Lajus A."/>
            <person name="Medigue C."/>
            <person name="Smalley N.E."/>
            <person name="Beck D."/>
            <person name="Bumgarner R."/>
            <person name="Vuilleumier S."/>
            <person name="Kalyuzhnaya M.G."/>
        </authorList>
    </citation>
    <scope>NUCLEOTIDE SEQUENCE [LARGE SCALE GENOMIC DNA]</scope>
    <source>
        <strain evidence="3">ATCC BAA-1314 / JCM 13912 / FAM5</strain>
    </source>
</reference>
<dbReference type="InterPro" id="IPR029068">
    <property type="entry name" value="Glyas_Bleomycin-R_OHBP_Dase"/>
</dbReference>
<dbReference type="eggNOG" id="COG3607">
    <property type="taxonomic scope" value="Bacteria"/>
</dbReference>
<gene>
    <name evidence="2" type="ORF">METUNv1_00108</name>
</gene>
<dbReference type="CDD" id="cd09012">
    <property type="entry name" value="VOC_like"/>
    <property type="match status" value="1"/>
</dbReference>
<sequence length="135" mass="14778">MPQQIYINLPVKDLARARAFYSALGFTLNPQFSNDDAICMVVSDTIHLMLLTEPFFAGFTGKPIADATKTTEVLLCLSRDSRAAVDELVAKARAAGGAVPRPPQDYGFMYGHGFEDPDGHIWELSFMDMSAAPPH</sequence>
<dbReference type="PANTHER" id="PTHR36503">
    <property type="entry name" value="BLR2520 PROTEIN"/>
    <property type="match status" value="1"/>
</dbReference>
<dbReference type="EMBL" id="AFHG01000028">
    <property type="protein sequence ID" value="EGK73481.1"/>
    <property type="molecule type" value="Genomic_DNA"/>
</dbReference>
<dbReference type="AlphaFoldDB" id="F5R7M7"/>
<proteinExistence type="predicted"/>
<dbReference type="RefSeq" id="WP_008057762.1">
    <property type="nucleotide sequence ID" value="NZ_AFHG01000028.1"/>
</dbReference>
<dbReference type="PROSITE" id="PS51819">
    <property type="entry name" value="VOC"/>
    <property type="match status" value="1"/>
</dbReference>
<dbReference type="InterPro" id="IPR037523">
    <property type="entry name" value="VOC_core"/>
</dbReference>
<keyword evidence="3" id="KW-1185">Reference proteome</keyword>
<dbReference type="Gene3D" id="3.10.180.10">
    <property type="entry name" value="2,3-Dihydroxybiphenyl 1,2-Dioxygenase, domain 1"/>
    <property type="match status" value="1"/>
</dbReference>
<name>F5R7M7_METUF</name>
<dbReference type="OrthoDB" id="9797663at2"/>
<evidence type="ECO:0000259" key="1">
    <source>
        <dbReference type="PROSITE" id="PS51819"/>
    </source>
</evidence>
<organism evidence="2 3">
    <name type="scientific">Methyloversatilis universalis (strain ATCC BAA-1314 / DSM 25237 / JCM 13912 / CCUG 52030 / FAM5)</name>
    <dbReference type="NCBI Taxonomy" id="1000565"/>
    <lineage>
        <taxon>Bacteria</taxon>
        <taxon>Pseudomonadati</taxon>
        <taxon>Pseudomonadota</taxon>
        <taxon>Betaproteobacteria</taxon>
        <taxon>Nitrosomonadales</taxon>
        <taxon>Sterolibacteriaceae</taxon>
        <taxon>Methyloversatilis</taxon>
    </lineage>
</organism>
<accession>F5R7M7</accession>
<evidence type="ECO:0000313" key="2">
    <source>
        <dbReference type="EMBL" id="EGK73481.1"/>
    </source>
</evidence>